<dbReference type="AlphaFoldDB" id="A0A397J9V2"/>
<accession>A0A397J9V2</accession>
<keyword evidence="2" id="KW-1185">Reference proteome</keyword>
<protein>
    <recommendedName>
        <fullName evidence="3">BACK domain-containing protein</fullName>
    </recommendedName>
</protein>
<name>A0A397J9V2_9GLOM</name>
<organism evidence="1 2">
    <name type="scientific">Diversispora epigaea</name>
    <dbReference type="NCBI Taxonomy" id="1348612"/>
    <lineage>
        <taxon>Eukaryota</taxon>
        <taxon>Fungi</taxon>
        <taxon>Fungi incertae sedis</taxon>
        <taxon>Mucoromycota</taxon>
        <taxon>Glomeromycotina</taxon>
        <taxon>Glomeromycetes</taxon>
        <taxon>Diversisporales</taxon>
        <taxon>Diversisporaceae</taxon>
        <taxon>Diversispora</taxon>
    </lineage>
</organism>
<sequence length="171" mass="19882">MSLKFFDKLSQNFIELLNDKDDSSKTWGINQQNTFVETFLIKNKGSWLRTPFFLIYNSIFRNNFKKLENFCNDIVVKYPNRIFDADDFTFLKESALVSLLKRDDLQMEEISLGHGIASSKESFSNIISEDHTTEISNWIDRKTTTYSTTNNPYKFELILLGTKDGFAPQTS</sequence>
<gene>
    <name evidence="1" type="ORF">Glove_71g101</name>
</gene>
<proteinExistence type="predicted"/>
<dbReference type="OrthoDB" id="5948799at2759"/>
<evidence type="ECO:0000313" key="1">
    <source>
        <dbReference type="EMBL" id="RHZ85135.1"/>
    </source>
</evidence>
<reference evidence="1 2" key="1">
    <citation type="submission" date="2018-08" db="EMBL/GenBank/DDBJ databases">
        <title>Genome and evolution of the arbuscular mycorrhizal fungus Diversispora epigaea (formerly Glomus versiforme) and its bacterial endosymbionts.</title>
        <authorList>
            <person name="Sun X."/>
            <person name="Fei Z."/>
            <person name="Harrison M."/>
        </authorList>
    </citation>
    <scope>NUCLEOTIDE SEQUENCE [LARGE SCALE GENOMIC DNA]</scope>
    <source>
        <strain evidence="1 2">IT104</strain>
    </source>
</reference>
<comment type="caution">
    <text evidence="1">The sequence shown here is derived from an EMBL/GenBank/DDBJ whole genome shotgun (WGS) entry which is preliminary data.</text>
</comment>
<dbReference type="EMBL" id="PQFF01000068">
    <property type="protein sequence ID" value="RHZ85135.1"/>
    <property type="molecule type" value="Genomic_DNA"/>
</dbReference>
<dbReference type="Proteomes" id="UP000266861">
    <property type="component" value="Unassembled WGS sequence"/>
</dbReference>
<evidence type="ECO:0000313" key="2">
    <source>
        <dbReference type="Proteomes" id="UP000266861"/>
    </source>
</evidence>
<evidence type="ECO:0008006" key="3">
    <source>
        <dbReference type="Google" id="ProtNLM"/>
    </source>
</evidence>